<dbReference type="AlphaFoldDB" id="A0A9P7YVB3"/>
<keyword evidence="6" id="KW-1185">Reference proteome</keyword>
<organism evidence="5 6">
    <name type="scientific">Calycina marina</name>
    <dbReference type="NCBI Taxonomy" id="1763456"/>
    <lineage>
        <taxon>Eukaryota</taxon>
        <taxon>Fungi</taxon>
        <taxon>Dikarya</taxon>
        <taxon>Ascomycota</taxon>
        <taxon>Pezizomycotina</taxon>
        <taxon>Leotiomycetes</taxon>
        <taxon>Helotiales</taxon>
        <taxon>Pezizellaceae</taxon>
        <taxon>Calycina</taxon>
    </lineage>
</organism>
<accession>A0A9P7YVB3</accession>
<dbReference type="PROSITE" id="PS50249">
    <property type="entry name" value="MPN"/>
    <property type="match status" value="1"/>
</dbReference>
<comment type="function">
    <text evidence="2">Component of the COP9 signalosome complex (CSN), a complex involved in various cellular and developmental processes.</text>
</comment>
<dbReference type="PANTHER" id="PTHR10540">
    <property type="entry name" value="EUKARYOTIC TRANSLATION INITIATION FACTOR 3 SUBUNIT F-RELATED"/>
    <property type="match status" value="1"/>
</dbReference>
<dbReference type="Pfam" id="PF13012">
    <property type="entry name" value="MitMem_reg"/>
    <property type="match status" value="1"/>
</dbReference>
<proteinExistence type="inferred from homology"/>
<keyword evidence="2" id="KW-0539">Nucleus</keyword>
<evidence type="ECO:0000313" key="5">
    <source>
        <dbReference type="EMBL" id="KAG9240653.1"/>
    </source>
</evidence>
<dbReference type="OrthoDB" id="1378at2759"/>
<feature type="region of interest" description="Disordered" evidence="3">
    <location>
        <begin position="217"/>
        <end position="250"/>
    </location>
</feature>
<evidence type="ECO:0000256" key="3">
    <source>
        <dbReference type="SAM" id="MobiDB-lite"/>
    </source>
</evidence>
<reference evidence="5" key="1">
    <citation type="journal article" date="2021" name="IMA Fungus">
        <title>Genomic characterization of three marine fungi, including Emericellopsis atlantica sp. nov. with signatures of a generalist lifestyle and marine biomass degradation.</title>
        <authorList>
            <person name="Hagestad O.C."/>
            <person name="Hou L."/>
            <person name="Andersen J.H."/>
            <person name="Hansen E.H."/>
            <person name="Altermark B."/>
            <person name="Li C."/>
            <person name="Kuhnert E."/>
            <person name="Cox R.J."/>
            <person name="Crous P.W."/>
            <person name="Spatafora J.W."/>
            <person name="Lail K."/>
            <person name="Amirebrahimi M."/>
            <person name="Lipzen A."/>
            <person name="Pangilinan J."/>
            <person name="Andreopoulos W."/>
            <person name="Hayes R.D."/>
            <person name="Ng V."/>
            <person name="Grigoriev I.V."/>
            <person name="Jackson S.A."/>
            <person name="Sutton T.D.S."/>
            <person name="Dobson A.D.W."/>
            <person name="Rama T."/>
        </authorList>
    </citation>
    <scope>NUCLEOTIDE SEQUENCE</scope>
    <source>
        <strain evidence="5">TRa3180A</strain>
    </source>
</reference>
<dbReference type="InterPro" id="IPR000555">
    <property type="entry name" value="JAMM/MPN+_dom"/>
</dbReference>
<dbReference type="CDD" id="cd08063">
    <property type="entry name" value="MPN_CSN6"/>
    <property type="match status" value="1"/>
</dbReference>
<evidence type="ECO:0000259" key="4">
    <source>
        <dbReference type="PROSITE" id="PS50249"/>
    </source>
</evidence>
<dbReference type="GO" id="GO:0005737">
    <property type="term" value="C:cytoplasm"/>
    <property type="evidence" value="ECO:0007669"/>
    <property type="project" value="UniProtKB-SubCell"/>
</dbReference>
<dbReference type="GO" id="GO:0000338">
    <property type="term" value="P:protein deneddylation"/>
    <property type="evidence" value="ECO:0007669"/>
    <property type="project" value="InterPro"/>
</dbReference>
<comment type="similarity">
    <text evidence="1 2">Belongs to the peptidase M67A family. CSN6 subfamily.</text>
</comment>
<dbReference type="Gene3D" id="3.40.140.10">
    <property type="entry name" value="Cytidine Deaminase, domain 2"/>
    <property type="match status" value="1"/>
</dbReference>
<dbReference type="InterPro" id="IPR033859">
    <property type="entry name" value="MPN_CSN6"/>
</dbReference>
<name>A0A9P7YVB3_9HELO</name>
<dbReference type="PANTHER" id="PTHR10540:SF8">
    <property type="entry name" value="COP9 SIGNALOSOME COMPLEX SUBUNIT 6"/>
    <property type="match status" value="1"/>
</dbReference>
<dbReference type="InterPro" id="IPR024969">
    <property type="entry name" value="EIF3F/CSN6-like_C"/>
</dbReference>
<dbReference type="EMBL" id="MU254381">
    <property type="protein sequence ID" value="KAG9240653.1"/>
    <property type="molecule type" value="Genomic_DNA"/>
</dbReference>
<dbReference type="GO" id="GO:0008237">
    <property type="term" value="F:metallopeptidase activity"/>
    <property type="evidence" value="ECO:0007669"/>
    <property type="project" value="InterPro"/>
</dbReference>
<dbReference type="InterPro" id="IPR037518">
    <property type="entry name" value="MPN"/>
</dbReference>
<dbReference type="Pfam" id="PF01398">
    <property type="entry name" value="JAB"/>
    <property type="match status" value="1"/>
</dbReference>
<evidence type="ECO:0000313" key="6">
    <source>
        <dbReference type="Proteomes" id="UP000887226"/>
    </source>
</evidence>
<evidence type="ECO:0000256" key="2">
    <source>
        <dbReference type="RuleBase" id="RU367006"/>
    </source>
</evidence>
<keyword evidence="2" id="KW-0736">Signalosome</keyword>
<protein>
    <recommendedName>
        <fullName evidence="2">COP9 signalosome complex subunit 6</fullName>
    </recommendedName>
</protein>
<keyword evidence="2" id="KW-0963">Cytoplasm</keyword>
<sequence length="398" mass="43814">MAVHLHSYQKADSGLQLALHPLALLTISDYITRHTLRNQKGPVVGALLGQQDGRQITIEHTFDVHMINVDGQQKIHQSWFEDRLQAMKDVHKSPALDFVGWWTVMPTEGPQPVHVPLHRDFLDYYNESAILLGFHPSDVLDGTVGGKLPITIYESNFEAESTPTDNGEDEEMKDAESSLVLKFKELSYTVESGEAEMISVAYIARGGGNATAVELPAQKGNEEGKSGKGATRPQEKSDTSEIDPAKSSLTSTEEEKIAALVAKANAVKMLRSRIDLIIQYLQNLPPYVDPTIEGKTKEGKEYMPVDPSLLRSIYALLSRLSLIVPSGGFAAELLSERNDVSLISMLSSLTASVKEIRETGKKFAAVENGRHKTKGGDKGSFETRSLYESDARYLDMTP</sequence>
<dbReference type="Proteomes" id="UP000887226">
    <property type="component" value="Unassembled WGS sequence"/>
</dbReference>
<dbReference type="GO" id="GO:0008180">
    <property type="term" value="C:COP9 signalosome"/>
    <property type="evidence" value="ECO:0007669"/>
    <property type="project" value="UniProtKB-UniRule"/>
</dbReference>
<gene>
    <name evidence="5" type="ORF">BJ878DRAFT_536996</name>
</gene>
<comment type="subcellular location">
    <subcellularLocation>
        <location evidence="2">Cytoplasm</location>
    </subcellularLocation>
    <subcellularLocation>
        <location evidence="2">Nucleus</location>
    </subcellularLocation>
</comment>
<feature type="domain" description="MPN" evidence="4">
    <location>
        <begin position="17"/>
        <end position="159"/>
    </location>
</feature>
<comment type="caution">
    <text evidence="5">The sequence shown here is derived from an EMBL/GenBank/DDBJ whole genome shotgun (WGS) entry which is preliminary data.</text>
</comment>
<evidence type="ECO:0000256" key="1">
    <source>
        <dbReference type="ARBA" id="ARBA00010893"/>
    </source>
</evidence>